<feature type="domain" description="Carrier" evidence="1">
    <location>
        <begin position="7"/>
        <end position="82"/>
    </location>
</feature>
<dbReference type="SUPFAM" id="SSF47336">
    <property type="entry name" value="ACP-like"/>
    <property type="match status" value="1"/>
</dbReference>
<evidence type="ECO:0000313" key="3">
    <source>
        <dbReference type="Proteomes" id="UP001238179"/>
    </source>
</evidence>
<dbReference type="PROSITE" id="PS50075">
    <property type="entry name" value="CARRIER"/>
    <property type="match status" value="1"/>
</dbReference>
<dbReference type="NCBIfam" id="NF003757">
    <property type="entry name" value="PRK05350.1"/>
    <property type="match status" value="1"/>
</dbReference>
<evidence type="ECO:0000259" key="1">
    <source>
        <dbReference type="PROSITE" id="PS50075"/>
    </source>
</evidence>
<dbReference type="InterPro" id="IPR036736">
    <property type="entry name" value="ACP-like_sf"/>
</dbReference>
<reference evidence="3" key="1">
    <citation type="journal article" date="2023" name="Int. J. Syst. Evol. Microbiol.">
        <title>Mesoterricola silvestris gen. nov., sp. nov., Mesoterricola sediminis sp. nov., Geothrix oryzae sp. nov., Geothrix edaphica sp. nov., Geothrix rubra sp. nov., and Geothrix limicola sp. nov., six novel members of Acidobacteriota isolated from soils.</title>
        <authorList>
            <person name="Itoh H."/>
            <person name="Sugisawa Y."/>
            <person name="Mise K."/>
            <person name="Xu Z."/>
            <person name="Kuniyasu M."/>
            <person name="Ushijima N."/>
            <person name="Kawano K."/>
            <person name="Kobayashi E."/>
            <person name="Shiratori Y."/>
            <person name="Masuda Y."/>
            <person name="Senoo K."/>
        </authorList>
    </citation>
    <scope>NUCLEOTIDE SEQUENCE [LARGE SCALE GENOMIC DNA]</scope>
    <source>
        <strain evidence="3">W79</strain>
    </source>
</reference>
<keyword evidence="3" id="KW-1185">Reference proteome</keyword>
<organism evidence="2 3">
    <name type="scientific">Mesoterricola silvestris</name>
    <dbReference type="NCBI Taxonomy" id="2927979"/>
    <lineage>
        <taxon>Bacteria</taxon>
        <taxon>Pseudomonadati</taxon>
        <taxon>Acidobacteriota</taxon>
        <taxon>Holophagae</taxon>
        <taxon>Holophagales</taxon>
        <taxon>Holophagaceae</taxon>
        <taxon>Mesoterricola</taxon>
    </lineage>
</organism>
<dbReference type="KEGG" id="msil:METEAL_06290"/>
<dbReference type="EMBL" id="AP027080">
    <property type="protein sequence ID" value="BDU71455.1"/>
    <property type="molecule type" value="Genomic_DNA"/>
</dbReference>
<dbReference type="Gene3D" id="1.10.1200.10">
    <property type="entry name" value="ACP-like"/>
    <property type="match status" value="1"/>
</dbReference>
<proteinExistence type="predicted"/>
<evidence type="ECO:0000313" key="2">
    <source>
        <dbReference type="EMBL" id="BDU71455.1"/>
    </source>
</evidence>
<sequence>MPPKTQDEILQWVRAALKTNFQLDPRSVHLDSNLFTDLGLDSIDEVELAQHMQEFTGRRLAPDDFRVLCTVEDVVLSVQKMLEA</sequence>
<protein>
    <recommendedName>
        <fullName evidence="1">Carrier domain-containing protein</fullName>
    </recommendedName>
</protein>
<dbReference type="AlphaFoldDB" id="A0AA48GL46"/>
<dbReference type="RefSeq" id="WP_316414345.1">
    <property type="nucleotide sequence ID" value="NZ_AP027080.1"/>
</dbReference>
<name>A0AA48GL46_9BACT</name>
<gene>
    <name evidence="2" type="ORF">METEAL_06290</name>
</gene>
<accession>A0AA48GL46</accession>
<dbReference type="InterPro" id="IPR009081">
    <property type="entry name" value="PP-bd_ACP"/>
</dbReference>
<dbReference type="Proteomes" id="UP001238179">
    <property type="component" value="Chromosome"/>
</dbReference>
<dbReference type="Pfam" id="PF00550">
    <property type="entry name" value="PP-binding"/>
    <property type="match status" value="1"/>
</dbReference>